<evidence type="ECO:0000313" key="9">
    <source>
        <dbReference type="Proteomes" id="UP000055024"/>
    </source>
</evidence>
<keyword evidence="5" id="KW-0479">Metal-binding</keyword>
<dbReference type="PANTHER" id="PTHR37984:SF5">
    <property type="entry name" value="PROTEIN NYNRIN-LIKE"/>
    <property type="match status" value="1"/>
</dbReference>
<dbReference type="PROSITE" id="PS50158">
    <property type="entry name" value="ZF_CCHC"/>
    <property type="match status" value="1"/>
</dbReference>
<keyword evidence="1" id="KW-0808">Transferase</keyword>
<dbReference type="InterPro" id="IPR054465">
    <property type="entry name" value="Integrase_p58-like_C"/>
</dbReference>
<dbReference type="GO" id="GO:0004519">
    <property type="term" value="F:endonuclease activity"/>
    <property type="evidence" value="ECO:0007669"/>
    <property type="project" value="UniProtKB-KW"/>
</dbReference>
<name>A0A0V1GSS8_9BILA</name>
<dbReference type="SMART" id="SM00343">
    <property type="entry name" value="ZnF_C2HC"/>
    <property type="match status" value="1"/>
</dbReference>
<evidence type="ECO:0000256" key="2">
    <source>
        <dbReference type="ARBA" id="ARBA00022695"/>
    </source>
</evidence>
<evidence type="ECO:0000256" key="4">
    <source>
        <dbReference type="ARBA" id="ARBA00022759"/>
    </source>
</evidence>
<gene>
    <name evidence="8" type="ORF">T11_492</name>
</gene>
<dbReference type="GO" id="GO:0003676">
    <property type="term" value="F:nucleic acid binding"/>
    <property type="evidence" value="ECO:0007669"/>
    <property type="project" value="InterPro"/>
</dbReference>
<keyword evidence="4" id="KW-0378">Hydrolase</keyword>
<dbReference type="InterPro" id="IPR021109">
    <property type="entry name" value="Peptidase_aspartic_dom_sf"/>
</dbReference>
<evidence type="ECO:0000256" key="6">
    <source>
        <dbReference type="SAM" id="MobiDB-lite"/>
    </source>
</evidence>
<keyword evidence="5" id="KW-0862">Zinc</keyword>
<keyword evidence="9" id="KW-1185">Reference proteome</keyword>
<keyword evidence="2" id="KW-0548">Nucleotidyltransferase</keyword>
<evidence type="ECO:0000256" key="1">
    <source>
        <dbReference type="ARBA" id="ARBA00022679"/>
    </source>
</evidence>
<dbReference type="InterPro" id="IPR001878">
    <property type="entry name" value="Znf_CCHC"/>
</dbReference>
<dbReference type="Pfam" id="PF22938">
    <property type="entry name" value="Integrase_p58_C"/>
    <property type="match status" value="1"/>
</dbReference>
<keyword evidence="4" id="KW-0255">Endonuclease</keyword>
<dbReference type="GO" id="GO:0016779">
    <property type="term" value="F:nucleotidyltransferase activity"/>
    <property type="evidence" value="ECO:0007669"/>
    <property type="project" value="UniProtKB-KW"/>
</dbReference>
<dbReference type="Gene3D" id="4.10.60.10">
    <property type="entry name" value="Zinc finger, CCHC-type"/>
    <property type="match status" value="1"/>
</dbReference>
<feature type="domain" description="CCHC-type" evidence="7">
    <location>
        <begin position="262"/>
        <end position="277"/>
    </location>
</feature>
<dbReference type="SUPFAM" id="SSF50630">
    <property type="entry name" value="Acid proteases"/>
    <property type="match status" value="1"/>
</dbReference>
<evidence type="ECO:0000259" key="7">
    <source>
        <dbReference type="PROSITE" id="PS50158"/>
    </source>
</evidence>
<dbReference type="Proteomes" id="UP000055024">
    <property type="component" value="Unassembled WGS sequence"/>
</dbReference>
<dbReference type="GO" id="GO:0019899">
    <property type="term" value="F:enzyme binding"/>
    <property type="evidence" value="ECO:0007669"/>
    <property type="project" value="UniProtKB-ARBA"/>
</dbReference>
<dbReference type="SUPFAM" id="SSF57756">
    <property type="entry name" value="Retrovirus zinc finger-like domains"/>
    <property type="match status" value="1"/>
</dbReference>
<evidence type="ECO:0000256" key="5">
    <source>
        <dbReference type="PROSITE-ProRule" id="PRU00047"/>
    </source>
</evidence>
<dbReference type="AlphaFoldDB" id="A0A0V1GSS8"/>
<dbReference type="InterPro" id="IPR036875">
    <property type="entry name" value="Znf_CCHC_sf"/>
</dbReference>
<accession>A0A0V1GSS8</accession>
<dbReference type="Pfam" id="PF03732">
    <property type="entry name" value="Retrotrans_gag"/>
    <property type="match status" value="1"/>
</dbReference>
<dbReference type="Gene3D" id="2.40.70.10">
    <property type="entry name" value="Acid Proteases"/>
    <property type="match status" value="1"/>
</dbReference>
<comment type="caution">
    <text evidence="8">The sequence shown here is derived from an EMBL/GenBank/DDBJ whole genome shotgun (WGS) entry which is preliminary data.</text>
</comment>
<dbReference type="InterPro" id="IPR050951">
    <property type="entry name" value="Retrovirus_Pol_polyprotein"/>
</dbReference>
<protein>
    <recommendedName>
        <fullName evidence="7">CCHC-type domain-containing protein</fullName>
    </recommendedName>
</protein>
<evidence type="ECO:0000256" key="3">
    <source>
        <dbReference type="ARBA" id="ARBA00022722"/>
    </source>
</evidence>
<keyword evidence="5" id="KW-0863">Zinc-finger</keyword>
<proteinExistence type="predicted"/>
<evidence type="ECO:0000313" key="8">
    <source>
        <dbReference type="EMBL" id="KRZ01371.1"/>
    </source>
</evidence>
<keyword evidence="3" id="KW-0540">Nuclease</keyword>
<dbReference type="GO" id="GO:0008270">
    <property type="term" value="F:zinc ion binding"/>
    <property type="evidence" value="ECO:0007669"/>
    <property type="project" value="UniProtKB-KW"/>
</dbReference>
<feature type="region of interest" description="Disordered" evidence="6">
    <location>
        <begin position="624"/>
        <end position="644"/>
    </location>
</feature>
<organism evidence="8 9">
    <name type="scientific">Trichinella zimbabwensis</name>
    <dbReference type="NCBI Taxonomy" id="268475"/>
    <lineage>
        <taxon>Eukaryota</taxon>
        <taxon>Metazoa</taxon>
        <taxon>Ecdysozoa</taxon>
        <taxon>Nematoda</taxon>
        <taxon>Enoplea</taxon>
        <taxon>Dorylaimia</taxon>
        <taxon>Trichinellida</taxon>
        <taxon>Trichinellidae</taxon>
        <taxon>Trichinella</taxon>
    </lineage>
</organism>
<dbReference type="PANTHER" id="PTHR37984">
    <property type="entry name" value="PROTEIN CBG26694"/>
    <property type="match status" value="1"/>
</dbReference>
<dbReference type="OrthoDB" id="5920102at2759"/>
<dbReference type="InterPro" id="IPR005162">
    <property type="entry name" value="Retrotrans_gag_dom"/>
</dbReference>
<dbReference type="Pfam" id="PF00098">
    <property type="entry name" value="zf-CCHC"/>
    <property type="match status" value="1"/>
</dbReference>
<feature type="compositionally biased region" description="Basic and acidic residues" evidence="6">
    <location>
        <begin position="8"/>
        <end position="24"/>
    </location>
</feature>
<reference evidence="8 9" key="1">
    <citation type="submission" date="2015-01" db="EMBL/GenBank/DDBJ databases">
        <title>Evolution of Trichinella species and genotypes.</title>
        <authorList>
            <person name="Korhonen P.K."/>
            <person name="Edoardo P."/>
            <person name="Giuseppe L.R."/>
            <person name="Gasser R.B."/>
        </authorList>
    </citation>
    <scope>NUCLEOTIDE SEQUENCE [LARGE SCALE GENOMIC DNA]</scope>
    <source>
        <strain evidence="8">ISS1029</strain>
    </source>
</reference>
<dbReference type="EMBL" id="JYDP01000295">
    <property type="protein sequence ID" value="KRZ01371.1"/>
    <property type="molecule type" value="Genomic_DNA"/>
</dbReference>
<feature type="region of interest" description="Disordered" evidence="6">
    <location>
        <begin position="1"/>
        <end position="43"/>
    </location>
</feature>
<sequence>MSTRRRDRVSEKEPARSDGERTGADPEETNQPTPPGGSLHWGPVRELAMRGAGIVCHGPPPAFSPEMDPTEWLDTMEDFFLVNGMPPAHQAASARLLMTEAVRRELFPPGQTRDISWQELRRRLLDAYGRSEPQIQLQVRFGGLRQRKGQPIRDFAREVAEVGRRAGKSEGDLVHRFIFGLTCKELHRELCLRQPTTLTQARQLAEMVTEIEEGRRKTVDDDASGNGGLTKAVEALARRLDKLEATRERPSRLQPTQRATECFECGGLGHIRRDCPQLRTRTRPARALNNGTRDRRLLAMTELPAGHSSSVLSKVNGQEMSLLLDSGAVVSVVSLSTWRKSTGGEPLGAAEGSILLGDGRRVRLCGQGVWSLEMGGWRGRILVVVVESLVVPGILGTNFFDQYVKLIDWQAREMTMTDGSRVRIVREPAQATRPSIGCAHITPSTQEVPLEETVGEGPETDDGKLEACERALVDGAECPGRDRRVLRSIPRRHGKAISCGEADLGRTNLVQHRNETGGALPVKLPTRRLPRAQREVVDCVIRGRAGREQRRQKFLRDRKAHGPAYEPGDQVWMQVPAKTKLGAYWDGPYKVQKKLGGNTYRVKEMKGSKQRLVVHFDRLKPYHGSWQPGGAQGIPREKRKTGRPPWLRDFLHDVRDEHGTCS</sequence>